<proteinExistence type="predicted"/>
<evidence type="ECO:0000313" key="3">
    <source>
        <dbReference type="RefSeq" id="XP_019647209.1"/>
    </source>
</evidence>
<keyword evidence="2" id="KW-1185">Reference proteome</keyword>
<accession>A0A6P5ALZ8</accession>
<dbReference type="OrthoDB" id="10461650at2759"/>
<dbReference type="Proteomes" id="UP000515135">
    <property type="component" value="Unplaced"/>
</dbReference>
<dbReference type="AlphaFoldDB" id="A0A6P5ALZ8"/>
<gene>
    <name evidence="3" type="primary">LOC109487645</name>
</gene>
<dbReference type="RefSeq" id="XP_019647209.1">
    <property type="nucleotide sequence ID" value="XM_019791650.1"/>
</dbReference>
<organism evidence="2 3">
    <name type="scientific">Branchiostoma belcheri</name>
    <name type="common">Amphioxus</name>
    <dbReference type="NCBI Taxonomy" id="7741"/>
    <lineage>
        <taxon>Eukaryota</taxon>
        <taxon>Metazoa</taxon>
        <taxon>Chordata</taxon>
        <taxon>Cephalochordata</taxon>
        <taxon>Leptocardii</taxon>
        <taxon>Amphioxiformes</taxon>
        <taxon>Branchiostomatidae</taxon>
        <taxon>Branchiostoma</taxon>
    </lineage>
</organism>
<sequence>MFGVPTTRRGKRRTHTPKAAGPSSEPNPPPGATRSSIGRFLRLRRRIRRRMSGEKAGKRTEGKQGLSEGLWTRGAYLLLPTLQEVTEDVTEREKVRRRLAKRYGYSLGEDPAQAPQHLPPLSPCRRTLSAVHREDQALVPSQQQVAGDDVNPGDGEEVSSSVLFR</sequence>
<feature type="region of interest" description="Disordered" evidence="1">
    <location>
        <begin position="1"/>
        <end position="44"/>
    </location>
</feature>
<dbReference type="GeneID" id="109487645"/>
<protein>
    <submittedName>
        <fullName evidence="3">Uncharacterized protein LOC109487645</fullName>
    </submittedName>
</protein>
<name>A0A6P5ALZ8_BRABE</name>
<evidence type="ECO:0000256" key="1">
    <source>
        <dbReference type="SAM" id="MobiDB-lite"/>
    </source>
</evidence>
<feature type="region of interest" description="Disordered" evidence="1">
    <location>
        <begin position="137"/>
        <end position="165"/>
    </location>
</feature>
<dbReference type="KEGG" id="bbel:109487645"/>
<reference evidence="3" key="1">
    <citation type="submission" date="2025-08" db="UniProtKB">
        <authorList>
            <consortium name="RefSeq"/>
        </authorList>
    </citation>
    <scope>IDENTIFICATION</scope>
    <source>
        <tissue evidence="3">Gonad</tissue>
    </source>
</reference>
<evidence type="ECO:0000313" key="2">
    <source>
        <dbReference type="Proteomes" id="UP000515135"/>
    </source>
</evidence>